<comment type="caution">
    <text evidence="1">The sequence shown here is derived from an EMBL/GenBank/DDBJ whole genome shotgun (WGS) entry which is preliminary data.</text>
</comment>
<protein>
    <submittedName>
        <fullName evidence="1">Uncharacterized protein</fullName>
    </submittedName>
</protein>
<gene>
    <name evidence="1" type="ORF">OPT61_g10319</name>
</gene>
<proteinExistence type="predicted"/>
<evidence type="ECO:0000313" key="1">
    <source>
        <dbReference type="EMBL" id="KAJ8105207.1"/>
    </source>
</evidence>
<evidence type="ECO:0000313" key="2">
    <source>
        <dbReference type="Proteomes" id="UP001153331"/>
    </source>
</evidence>
<dbReference type="EMBL" id="JAPHNI010001605">
    <property type="protein sequence ID" value="KAJ8105207.1"/>
    <property type="molecule type" value="Genomic_DNA"/>
</dbReference>
<organism evidence="1 2">
    <name type="scientific">Boeremia exigua</name>
    <dbReference type="NCBI Taxonomy" id="749465"/>
    <lineage>
        <taxon>Eukaryota</taxon>
        <taxon>Fungi</taxon>
        <taxon>Dikarya</taxon>
        <taxon>Ascomycota</taxon>
        <taxon>Pezizomycotina</taxon>
        <taxon>Dothideomycetes</taxon>
        <taxon>Pleosporomycetidae</taxon>
        <taxon>Pleosporales</taxon>
        <taxon>Pleosporineae</taxon>
        <taxon>Didymellaceae</taxon>
        <taxon>Boeremia</taxon>
    </lineage>
</organism>
<keyword evidence="2" id="KW-1185">Reference proteome</keyword>
<name>A0ACC2HQA0_9PLEO</name>
<sequence length="104" mass="10979">MSAFSQKLGDTPGAAASQPYGDLLESISLQHTAPLLDLDESLDWGFFDVQNVPCSQSEFSPMHHAGVQSVFDLNFDVTAANDDIVAPITESSLGFDISAGATDS</sequence>
<reference evidence="1" key="1">
    <citation type="submission" date="2022-11" db="EMBL/GenBank/DDBJ databases">
        <title>Genome Sequence of Boeremia exigua.</title>
        <authorList>
            <person name="Buettner E."/>
        </authorList>
    </citation>
    <scope>NUCLEOTIDE SEQUENCE</scope>
    <source>
        <strain evidence="1">CU02</strain>
    </source>
</reference>
<accession>A0ACC2HQA0</accession>
<dbReference type="Proteomes" id="UP001153331">
    <property type="component" value="Unassembled WGS sequence"/>
</dbReference>